<accession>A0ABX5D5J7</accession>
<dbReference type="InterPro" id="IPR032806">
    <property type="entry name" value="YbfD_N"/>
</dbReference>
<name>A0ABX5D5J7_9VIBR</name>
<dbReference type="PANTHER" id="PTHR30298:SF0">
    <property type="entry name" value="PROTEIN YBFL-RELATED"/>
    <property type="match status" value="1"/>
</dbReference>
<dbReference type="InterPro" id="IPR002559">
    <property type="entry name" value="Transposase_11"/>
</dbReference>
<dbReference type="RefSeq" id="WP_096444572.1">
    <property type="nucleotide sequence ID" value="NZ_NWTN01000030.1"/>
</dbReference>
<feature type="domain" description="Transposase IS4-like" evidence="1">
    <location>
        <begin position="102"/>
        <end position="337"/>
    </location>
</feature>
<sequence>MKIDTIKEHFSIIRDERQSAKVDYPLFDILFGSICAVIAGGQGWTDIREYVLGHHEWFLKQGLFEKGVPVDDTFARLIASIDPAEFRDCFLSWMKAVHKLTCGEVVSIDGKTLRGSYDRNDRQSTIHMVSAYANANQLVLGQLKTDSKSNEITAIPTLITMLDLRGAIVTIDAMACQTKIAKAITSKGGDYLLAVKGNQGTLAKAIQAAFAPYRHAPVDKAACQIEKQKSRVEARTCHVLDANELDGDFSTWSGLTSIVMVESYRAAKGKEPELEYRYYISSAELSPEQAGSAIRAHWGIESMHWILDVSMREDACQIYRENAAENLAGLRHMALNMLRAEPTKISVPMKQKRCMMKTAFLEQVLMAGFKSMVKF</sequence>
<feature type="domain" description="H repeat-associated protein N-terminal" evidence="2">
    <location>
        <begin position="8"/>
        <end position="94"/>
    </location>
</feature>
<organism evidence="3 4">
    <name type="scientific">Vibrio mediterranei</name>
    <dbReference type="NCBI Taxonomy" id="689"/>
    <lineage>
        <taxon>Bacteria</taxon>
        <taxon>Pseudomonadati</taxon>
        <taxon>Pseudomonadota</taxon>
        <taxon>Gammaproteobacteria</taxon>
        <taxon>Vibrionales</taxon>
        <taxon>Vibrionaceae</taxon>
        <taxon>Vibrio</taxon>
    </lineage>
</organism>
<dbReference type="PANTHER" id="PTHR30298">
    <property type="entry name" value="H REPEAT-ASSOCIATED PREDICTED TRANSPOSASE"/>
    <property type="match status" value="1"/>
</dbReference>
<dbReference type="EMBL" id="NWTN01000030">
    <property type="protein sequence ID" value="PRQ64948.1"/>
    <property type="molecule type" value="Genomic_DNA"/>
</dbReference>
<dbReference type="Pfam" id="PF01609">
    <property type="entry name" value="DDE_Tnp_1"/>
    <property type="match status" value="1"/>
</dbReference>
<comment type="caution">
    <text evidence="3">The sequence shown here is derived from an EMBL/GenBank/DDBJ whole genome shotgun (WGS) entry which is preliminary data.</text>
</comment>
<evidence type="ECO:0000259" key="2">
    <source>
        <dbReference type="Pfam" id="PF13808"/>
    </source>
</evidence>
<gene>
    <name evidence="3" type="ORF">COR51_24790</name>
</gene>
<proteinExistence type="predicted"/>
<keyword evidence="4" id="KW-1185">Reference proteome</keyword>
<evidence type="ECO:0000313" key="4">
    <source>
        <dbReference type="Proteomes" id="UP000238163"/>
    </source>
</evidence>
<evidence type="ECO:0000313" key="3">
    <source>
        <dbReference type="EMBL" id="PRQ64948.1"/>
    </source>
</evidence>
<evidence type="ECO:0000259" key="1">
    <source>
        <dbReference type="Pfam" id="PF01609"/>
    </source>
</evidence>
<protein>
    <submittedName>
        <fullName evidence="3">ISAs1 family transposase</fullName>
    </submittedName>
</protein>
<dbReference type="Proteomes" id="UP000238163">
    <property type="component" value="Unassembled WGS sequence"/>
</dbReference>
<dbReference type="Pfam" id="PF13808">
    <property type="entry name" value="DDE_Tnp_1_assoc"/>
    <property type="match status" value="1"/>
</dbReference>
<dbReference type="InterPro" id="IPR051698">
    <property type="entry name" value="Transposase_11-like"/>
</dbReference>
<dbReference type="NCBIfam" id="NF033564">
    <property type="entry name" value="transpos_ISAs1"/>
    <property type="match status" value="1"/>
</dbReference>
<reference evidence="3 4" key="2">
    <citation type="submission" date="2018-03" db="EMBL/GenBank/DDBJ databases">
        <title>Genetic Diversity and Phenotypic Plasticity of AHL Mediated Quorum Sensing in Environmental Strains of Vibrio mediterranei.</title>
        <authorList>
            <person name="Lantoine F."/>
            <person name="Vouve F."/>
        </authorList>
    </citation>
    <scope>NUCLEOTIDE SEQUENCE [LARGE SCALE GENOMIC DNA]</scope>
    <source>
        <strain evidence="3 4">17LN0615E</strain>
    </source>
</reference>
<dbReference type="InterPro" id="IPR047647">
    <property type="entry name" value="ISAs1_transpos"/>
</dbReference>
<reference evidence="3 4" key="1">
    <citation type="submission" date="2017-09" db="EMBL/GenBank/DDBJ databases">
        <authorList>
            <person name="Girard L."/>
            <person name="Lami R."/>
            <person name="Suzuki M."/>
            <person name="Baudart J."/>
        </authorList>
    </citation>
    <scope>NUCLEOTIDE SEQUENCE [LARGE SCALE GENOMIC DNA]</scope>
    <source>
        <strain evidence="3 4">17LN0615E</strain>
    </source>
</reference>